<protein>
    <submittedName>
        <fullName evidence="1">Uncharacterized protein</fullName>
    </submittedName>
</protein>
<proteinExistence type="predicted"/>
<dbReference type="AlphaFoldDB" id="A0A0H2RPZ6"/>
<dbReference type="OrthoDB" id="3168582at2759"/>
<name>A0A0H2RPZ6_9AGAM</name>
<evidence type="ECO:0000313" key="2">
    <source>
        <dbReference type="Proteomes" id="UP000053477"/>
    </source>
</evidence>
<accession>A0A0H2RPZ6</accession>
<dbReference type="InParanoid" id="A0A0H2RPZ6"/>
<gene>
    <name evidence="1" type="ORF">SCHPADRAFT_827061</name>
</gene>
<keyword evidence="2" id="KW-1185">Reference proteome</keyword>
<sequence>MTETSRSLEAAAALSRVLTAQGIPHAFHGTILVSMLSRNHSCSEVLCIVDGGNVHPFGRVRAALEGNDTLTASNAPWANRLHVVYNPPIPPVTIEILPAGEEGPRRLDGGTVSIISDLPFLTVSEFLRAKLNAWSLRSQVHDAQDIVWTLGRYWQNVDINRIPEEDMAKFIAQYPAAAEAWLAVKQRYT</sequence>
<reference evidence="1 2" key="1">
    <citation type="submission" date="2015-04" db="EMBL/GenBank/DDBJ databases">
        <title>Complete genome sequence of Schizopora paradoxa KUC8140, a cosmopolitan wood degrader in East Asia.</title>
        <authorList>
            <consortium name="DOE Joint Genome Institute"/>
            <person name="Min B."/>
            <person name="Park H."/>
            <person name="Jang Y."/>
            <person name="Kim J.-J."/>
            <person name="Kim K.H."/>
            <person name="Pangilinan J."/>
            <person name="Lipzen A."/>
            <person name="Riley R."/>
            <person name="Grigoriev I.V."/>
            <person name="Spatafora J.W."/>
            <person name="Choi I.-G."/>
        </authorList>
    </citation>
    <scope>NUCLEOTIDE SEQUENCE [LARGE SCALE GENOMIC DNA]</scope>
    <source>
        <strain evidence="1 2">KUC8140</strain>
    </source>
</reference>
<evidence type="ECO:0000313" key="1">
    <source>
        <dbReference type="EMBL" id="KLO14035.1"/>
    </source>
</evidence>
<dbReference type="EMBL" id="KQ085950">
    <property type="protein sequence ID" value="KLO14035.1"/>
    <property type="molecule type" value="Genomic_DNA"/>
</dbReference>
<dbReference type="Proteomes" id="UP000053477">
    <property type="component" value="Unassembled WGS sequence"/>
</dbReference>
<organism evidence="1 2">
    <name type="scientific">Schizopora paradoxa</name>
    <dbReference type="NCBI Taxonomy" id="27342"/>
    <lineage>
        <taxon>Eukaryota</taxon>
        <taxon>Fungi</taxon>
        <taxon>Dikarya</taxon>
        <taxon>Basidiomycota</taxon>
        <taxon>Agaricomycotina</taxon>
        <taxon>Agaricomycetes</taxon>
        <taxon>Hymenochaetales</taxon>
        <taxon>Schizoporaceae</taxon>
        <taxon>Schizopora</taxon>
    </lineage>
</organism>